<dbReference type="InterPro" id="IPR015590">
    <property type="entry name" value="Aldehyde_DH_dom"/>
</dbReference>
<evidence type="ECO:0000313" key="3">
    <source>
        <dbReference type="EMBL" id="XDP44976.1"/>
    </source>
</evidence>
<sequence length="540" mass="55160">MSAGTVTEHDDALVAPLGGVTSAAGAPVPLRLLIGGEWLMGDGAPLASRNPARPDEVVAEGTQAVVADVDRAMRAARAAAREWARTPIHERGAVLARAAAALEARAGQLGLELAREEGKTLAEGTGEVMRAAQILRYYAAEGDRSAGEHFASPRRGERILVTRKPLGVVGIVTPFNFPIAIPAWKIAPALVYGNAVVWKPASTVPLLAMRLAEALADALAEAGLPAGVLNLIIGPGALGTELVRHPDLDGLSFTGSTGVGRMLAGEAALRGVPFQGEMGGKNAAIVLADADLDLAAEQVLFGAFRSTGQKCTATSRLIVVEEIADAFLAKLAARLDAWRVGNPSDPAVHMGPLVTAAAAAGVRDAVATAEREGARVAYRGRAPEAAMHAGGAAPSAFVPATILEIPGEAAGVGHAASSADSADSAGAPDTAAAPANIAWREELFGPVLAVRRAASTEEAFALAEDSEFGLTAALFTRDIATALDAVDTLDVGILHVNSESAGADPHVPFGGAKKSGYGPKEQGGAAKEFFTHTTTVYLRG</sequence>
<name>A0AB39L286_9MICC</name>
<dbReference type="SUPFAM" id="SSF53720">
    <property type="entry name" value="ALDH-like"/>
    <property type="match status" value="1"/>
</dbReference>
<feature type="domain" description="Aldehyde dehydrogenase" evidence="2">
    <location>
        <begin position="436"/>
        <end position="536"/>
    </location>
</feature>
<reference evidence="3" key="1">
    <citation type="submission" date="2024-07" db="EMBL/GenBank/DDBJ databases">
        <authorList>
            <person name="fu j."/>
        </authorList>
    </citation>
    <scope>NUCLEOTIDE SEQUENCE</scope>
    <source>
        <strain evidence="3">P10A9</strain>
    </source>
</reference>
<keyword evidence="1" id="KW-0560">Oxidoreductase</keyword>
<dbReference type="GO" id="GO:0016620">
    <property type="term" value="F:oxidoreductase activity, acting on the aldehyde or oxo group of donors, NAD or NADP as acceptor"/>
    <property type="evidence" value="ECO:0007669"/>
    <property type="project" value="InterPro"/>
</dbReference>
<organism evidence="3">
    <name type="scientific">Sinomonas puerhi</name>
    <dbReference type="NCBI Taxonomy" id="3238584"/>
    <lineage>
        <taxon>Bacteria</taxon>
        <taxon>Bacillati</taxon>
        <taxon>Actinomycetota</taxon>
        <taxon>Actinomycetes</taxon>
        <taxon>Micrococcales</taxon>
        <taxon>Micrococcaceae</taxon>
        <taxon>Sinomonas</taxon>
    </lineage>
</organism>
<dbReference type="KEGG" id="spue:AB5L97_17170"/>
<evidence type="ECO:0000259" key="2">
    <source>
        <dbReference type="Pfam" id="PF00171"/>
    </source>
</evidence>
<proteinExistence type="predicted"/>
<dbReference type="PROSITE" id="PS00070">
    <property type="entry name" value="ALDEHYDE_DEHYDR_CYS"/>
    <property type="match status" value="1"/>
</dbReference>
<feature type="domain" description="Aldehyde dehydrogenase" evidence="2">
    <location>
        <begin position="38"/>
        <end position="403"/>
    </location>
</feature>
<dbReference type="InterPro" id="IPR016160">
    <property type="entry name" value="Ald_DH_CS_CYS"/>
</dbReference>
<dbReference type="InterPro" id="IPR016161">
    <property type="entry name" value="Ald_DH/histidinol_DH"/>
</dbReference>
<evidence type="ECO:0000256" key="1">
    <source>
        <dbReference type="ARBA" id="ARBA00023002"/>
    </source>
</evidence>
<accession>A0AB39L286</accession>
<dbReference type="Gene3D" id="3.40.605.10">
    <property type="entry name" value="Aldehyde Dehydrogenase, Chain A, domain 1"/>
    <property type="match status" value="2"/>
</dbReference>
<gene>
    <name evidence="3" type="ORF">AB5L97_17170</name>
</gene>
<dbReference type="AlphaFoldDB" id="A0AB39L286"/>
<dbReference type="EMBL" id="CP163302">
    <property type="protein sequence ID" value="XDP44976.1"/>
    <property type="molecule type" value="Genomic_DNA"/>
</dbReference>
<dbReference type="InterPro" id="IPR016163">
    <property type="entry name" value="Ald_DH_C"/>
</dbReference>
<protein>
    <submittedName>
        <fullName evidence="3">Aldehyde dehydrogenase family protein</fullName>
    </submittedName>
</protein>
<dbReference type="RefSeq" id="WP_369045576.1">
    <property type="nucleotide sequence ID" value="NZ_CP163302.1"/>
</dbReference>
<dbReference type="InterPro" id="IPR016162">
    <property type="entry name" value="Ald_DH_N"/>
</dbReference>
<dbReference type="PANTHER" id="PTHR11699">
    <property type="entry name" value="ALDEHYDE DEHYDROGENASE-RELATED"/>
    <property type="match status" value="1"/>
</dbReference>
<dbReference type="Pfam" id="PF00171">
    <property type="entry name" value="Aldedh"/>
    <property type="match status" value="2"/>
</dbReference>
<dbReference type="Gene3D" id="3.40.309.10">
    <property type="entry name" value="Aldehyde Dehydrogenase, Chain A, domain 2"/>
    <property type="match status" value="2"/>
</dbReference>